<gene>
    <name evidence="1" type="primary">orf210a</name>
</gene>
<dbReference type="GeneID" id="4108584"/>
<organism evidence="1">
    <name type="scientific">Staurastrum punctulatum</name>
    <name type="common">Green alga</name>
    <name type="synonym">Cosmoastrum punctulatum</name>
    <dbReference type="NCBI Taxonomy" id="102822"/>
    <lineage>
        <taxon>Eukaryota</taxon>
        <taxon>Viridiplantae</taxon>
        <taxon>Streptophyta</taxon>
        <taxon>Zygnematophyceae</taxon>
        <taxon>Zygnematophycidae</taxon>
        <taxon>Desmidiales</taxon>
        <taxon>Desmidiaceae</taxon>
        <taxon>Staurastrum</taxon>
    </lineage>
</organism>
<proteinExistence type="predicted"/>
<reference evidence="1" key="1">
    <citation type="journal article" date="2002" name="J. Phycol.">
        <title>Phylogenetic relationships among streptophytes as inferred from chloroplast small and large subunit rRNA gene sequences.</title>
        <authorList>
            <person name="Turmel M."/>
            <person name="Ehara M."/>
            <person name="Otis C."/>
            <person name="Lemieux C."/>
        </authorList>
    </citation>
    <scope>NUCLEOTIDE SEQUENCE</scope>
</reference>
<accession>Q32RR1</accession>
<keyword evidence="1" id="KW-0934">Plastid</keyword>
<evidence type="ECO:0000313" key="1">
    <source>
        <dbReference type="EMBL" id="AAX45778.1"/>
    </source>
</evidence>
<sequence length="210" mass="24407">MKELLGKGANLWKHIIGNLDAEFQEEFDFSFLKGCAKRLCYKALQGGRIDTAVKIQRTLKLEEAQAKKSLESLAKSFHKNDLLLEFDLLNQAIMDKFKRHKQLRVYMPIDKTPFTFVRQASALKTKNWYTENPCRVTSQIVTGVEMMQTIFMVEQMQQLQLKWLPVSLHHDGCALLVEESSFEEGRQKLREALKQRLEPSGMQINRVYPI</sequence>
<name>Q32RR1_STAPU</name>
<dbReference type="EMBL" id="AY958085">
    <property type="protein sequence ID" value="AAX45778.1"/>
    <property type="molecule type" value="Genomic_DNA"/>
</dbReference>
<dbReference type="AlphaFoldDB" id="Q32RR1"/>
<reference evidence="1" key="2">
    <citation type="journal article" date="2005" name="BMC Biol.">
        <title>The complete chloroplast DNA sequences of the charophycean green algae Staurastrum and Zygnema reveal that the chloroplast genome underwent extensive changes during the evolution of the Zygnematales.</title>
        <authorList>
            <person name="Turmel M."/>
            <person name="Otis C."/>
            <person name="Lemieux C."/>
        </authorList>
    </citation>
    <scope>NUCLEOTIDE SEQUENCE</scope>
</reference>
<dbReference type="RefSeq" id="YP_636465.1">
    <property type="nucleotide sequence ID" value="NC_008116.1"/>
</dbReference>
<keyword evidence="1" id="KW-0150">Chloroplast</keyword>
<protein>
    <submittedName>
        <fullName evidence="1">Uncharacterized protein orf210a</fullName>
    </submittedName>
</protein>
<geneLocation type="chloroplast" evidence="1"/>